<gene>
    <name evidence="2" type="ORF">AF331_14550</name>
</gene>
<dbReference type="AlphaFoldDB" id="A0A0M0G5N5"/>
<proteinExistence type="predicted"/>
<dbReference type="Proteomes" id="UP000037405">
    <property type="component" value="Unassembled WGS sequence"/>
</dbReference>
<organism evidence="2 3">
    <name type="scientific">Rossellomorea marisflavi</name>
    <dbReference type="NCBI Taxonomy" id="189381"/>
    <lineage>
        <taxon>Bacteria</taxon>
        <taxon>Bacillati</taxon>
        <taxon>Bacillota</taxon>
        <taxon>Bacilli</taxon>
        <taxon>Bacillales</taxon>
        <taxon>Bacillaceae</taxon>
        <taxon>Rossellomorea</taxon>
    </lineage>
</organism>
<reference evidence="3" key="1">
    <citation type="submission" date="2015-07" db="EMBL/GenBank/DDBJ databases">
        <title>Fjat-14235 jcm11544.</title>
        <authorList>
            <person name="Liu B."/>
            <person name="Wang J."/>
            <person name="Zhu Y."/>
            <person name="Liu G."/>
            <person name="Chen Q."/>
            <person name="Chen Z."/>
            <person name="Lan J."/>
            <person name="Che J."/>
            <person name="Ge C."/>
            <person name="Shi H."/>
            <person name="Pan Z."/>
            <person name="Liu X."/>
        </authorList>
    </citation>
    <scope>NUCLEOTIDE SEQUENCE [LARGE SCALE GENOMIC DNA]</scope>
    <source>
        <strain evidence="3">JCM 11544</strain>
    </source>
</reference>
<feature type="compositionally biased region" description="Basic and acidic residues" evidence="1">
    <location>
        <begin position="93"/>
        <end position="107"/>
    </location>
</feature>
<feature type="compositionally biased region" description="Polar residues" evidence="1">
    <location>
        <begin position="118"/>
        <end position="128"/>
    </location>
</feature>
<protein>
    <submittedName>
        <fullName evidence="2">Uncharacterized protein</fullName>
    </submittedName>
</protein>
<comment type="caution">
    <text evidence="2">The sequence shown here is derived from an EMBL/GenBank/DDBJ whole genome shotgun (WGS) entry which is preliminary data.</text>
</comment>
<keyword evidence="3" id="KW-1185">Reference proteome</keyword>
<evidence type="ECO:0000313" key="2">
    <source>
        <dbReference type="EMBL" id="KON85185.1"/>
    </source>
</evidence>
<evidence type="ECO:0000313" key="3">
    <source>
        <dbReference type="Proteomes" id="UP000037405"/>
    </source>
</evidence>
<feature type="region of interest" description="Disordered" evidence="1">
    <location>
        <begin position="1"/>
        <end position="30"/>
    </location>
</feature>
<dbReference type="EMBL" id="LGUE01000004">
    <property type="protein sequence ID" value="KON85185.1"/>
    <property type="molecule type" value="Genomic_DNA"/>
</dbReference>
<dbReference type="PATRIC" id="fig|189381.12.peg.2993"/>
<feature type="region of interest" description="Disordered" evidence="1">
    <location>
        <begin position="55"/>
        <end position="128"/>
    </location>
</feature>
<sequence>MIETPQARGGSTCPPRKANPCSAKERTTFPPKASLRTTKPLILTRIRMIKNPAWHQEARHAPCGKQIPAAQRNGLPSQQGPQLELYLDDENPEGTRKHDMFPVEHRFYSKGTPRQPAGPSTATSQVLV</sequence>
<accession>A0A0M0G5N5</accession>
<name>A0A0M0G5N5_9BACI</name>
<evidence type="ECO:0000256" key="1">
    <source>
        <dbReference type="SAM" id="MobiDB-lite"/>
    </source>
</evidence>